<proteinExistence type="predicted"/>
<evidence type="ECO:0000313" key="1">
    <source>
        <dbReference type="EMBL" id="GLR13242.1"/>
    </source>
</evidence>
<evidence type="ECO:0000313" key="2">
    <source>
        <dbReference type="Proteomes" id="UP001156706"/>
    </source>
</evidence>
<dbReference type="RefSeq" id="WP_284196349.1">
    <property type="nucleotide sequence ID" value="NZ_BSOG01000002.1"/>
</dbReference>
<reference evidence="2" key="1">
    <citation type="journal article" date="2019" name="Int. J. Syst. Evol. Microbiol.">
        <title>The Global Catalogue of Microorganisms (GCM) 10K type strain sequencing project: providing services to taxonomists for standard genome sequencing and annotation.</title>
        <authorList>
            <consortium name="The Broad Institute Genomics Platform"/>
            <consortium name="The Broad Institute Genome Sequencing Center for Infectious Disease"/>
            <person name="Wu L."/>
            <person name="Ma J."/>
        </authorList>
    </citation>
    <scope>NUCLEOTIDE SEQUENCE [LARGE SCALE GENOMIC DNA]</scope>
    <source>
        <strain evidence="2">NBRC 110044</strain>
    </source>
</reference>
<organism evidence="1 2">
    <name type="scientific">Chitinimonas prasina</name>
    <dbReference type="NCBI Taxonomy" id="1434937"/>
    <lineage>
        <taxon>Bacteria</taxon>
        <taxon>Pseudomonadati</taxon>
        <taxon>Pseudomonadota</taxon>
        <taxon>Betaproteobacteria</taxon>
        <taxon>Neisseriales</taxon>
        <taxon>Chitinibacteraceae</taxon>
        <taxon>Chitinimonas</taxon>
    </lineage>
</organism>
<comment type="caution">
    <text evidence="1">The sequence shown here is derived from an EMBL/GenBank/DDBJ whole genome shotgun (WGS) entry which is preliminary data.</text>
</comment>
<dbReference type="Proteomes" id="UP001156706">
    <property type="component" value="Unassembled WGS sequence"/>
</dbReference>
<dbReference type="EMBL" id="BSOG01000002">
    <property type="protein sequence ID" value="GLR13242.1"/>
    <property type="molecule type" value="Genomic_DNA"/>
</dbReference>
<sequence length="96" mass="10452">MVAALNASREGVPHPNSWGEVFEPVLMLAVVKSWRAFCESARLVNLELDGDRLRLIPSKNTVGKEGFVPLEGLTIRGSLSVGGLDKQLLRAFSFSV</sequence>
<gene>
    <name evidence="1" type="ORF">GCM10007907_20320</name>
</gene>
<protein>
    <submittedName>
        <fullName evidence="1">Uncharacterized protein</fullName>
    </submittedName>
</protein>
<keyword evidence="2" id="KW-1185">Reference proteome</keyword>
<name>A0ABQ5YHV7_9NEIS</name>
<accession>A0ABQ5YHV7</accession>